<dbReference type="PANTHER" id="PTHR33747">
    <property type="entry name" value="UPF0225 PROTEIN SCO1677"/>
    <property type="match status" value="1"/>
</dbReference>
<proteinExistence type="predicted"/>
<keyword evidence="3" id="KW-1185">Reference proteome</keyword>
<dbReference type="AlphaFoldDB" id="A0A7U8GQX4"/>
<protein>
    <submittedName>
        <fullName evidence="2">SEC-C motif domain protein</fullName>
    </submittedName>
</protein>
<sequence>MSYDQEVMDKSCPCGSKKPFDYCCKPLVEGQKSAPTAEALMRSRYTAFALGAIDYLIDTTAPEKRNEDDAEILADQVKYTNWTGLTILQTEQGARADETGMVEFEAQFETDDQSGTLYERSNFRKTDGFWLYVDGEVEVRT</sequence>
<evidence type="ECO:0000259" key="1">
    <source>
        <dbReference type="Pfam" id="PF17775"/>
    </source>
</evidence>
<accession>A0A7U8GQX4</accession>
<dbReference type="PANTHER" id="PTHR33747:SF1">
    <property type="entry name" value="ADENYLATE CYCLASE-ASSOCIATED CAP C-TERMINAL DOMAIN-CONTAINING PROTEIN"/>
    <property type="match status" value="1"/>
</dbReference>
<dbReference type="RefSeq" id="WP_007020800.1">
    <property type="nucleotide sequence ID" value="NZ_CH724125.1"/>
</dbReference>
<dbReference type="Proteomes" id="UP000002171">
    <property type="component" value="Unassembled WGS sequence"/>
</dbReference>
<evidence type="ECO:0000313" key="2">
    <source>
        <dbReference type="EMBL" id="EAR59608.1"/>
    </source>
</evidence>
<dbReference type="OrthoDB" id="21421at2"/>
<name>A0A7U8GQX4_NEPCE</name>
<reference evidence="2 3" key="1">
    <citation type="submission" date="2006-02" db="EMBL/GenBank/DDBJ databases">
        <authorList>
            <person name="Pinhassi J."/>
            <person name="Pedros-Alio C."/>
            <person name="Ferriera S."/>
            <person name="Johnson J."/>
            <person name="Kravitz S."/>
            <person name="Halpern A."/>
            <person name="Remington K."/>
            <person name="Beeson K."/>
            <person name="Tran B."/>
            <person name="Rogers Y.-H."/>
            <person name="Friedman R."/>
            <person name="Venter J.C."/>
        </authorList>
    </citation>
    <scope>NUCLEOTIDE SEQUENCE [LARGE SCALE GENOMIC DNA]</scope>
    <source>
        <strain evidence="2 3">MED92</strain>
    </source>
</reference>
<feature type="domain" description="YchJ-like middle NTF2-like" evidence="1">
    <location>
        <begin position="36"/>
        <end position="135"/>
    </location>
</feature>
<dbReference type="Gene3D" id="3.10.450.50">
    <property type="match status" value="1"/>
</dbReference>
<dbReference type="EMBL" id="AAOW01000041">
    <property type="protein sequence ID" value="EAR59608.1"/>
    <property type="molecule type" value="Genomic_DNA"/>
</dbReference>
<dbReference type="SUPFAM" id="SSF54427">
    <property type="entry name" value="NTF2-like"/>
    <property type="match status" value="1"/>
</dbReference>
<evidence type="ECO:0000313" key="3">
    <source>
        <dbReference type="Proteomes" id="UP000002171"/>
    </source>
</evidence>
<gene>
    <name evidence="2" type="ORF">MED92_15675</name>
</gene>
<dbReference type="Pfam" id="PF17775">
    <property type="entry name" value="YchJ_M-like"/>
    <property type="match status" value="1"/>
</dbReference>
<comment type="caution">
    <text evidence="2">The sequence shown here is derived from an EMBL/GenBank/DDBJ whole genome shotgun (WGS) entry which is preliminary data.</text>
</comment>
<organism evidence="2 3">
    <name type="scientific">Neptuniibacter caesariensis</name>
    <dbReference type="NCBI Taxonomy" id="207954"/>
    <lineage>
        <taxon>Bacteria</taxon>
        <taxon>Pseudomonadati</taxon>
        <taxon>Pseudomonadota</taxon>
        <taxon>Gammaproteobacteria</taxon>
        <taxon>Oceanospirillales</taxon>
        <taxon>Oceanospirillaceae</taxon>
        <taxon>Neptuniibacter</taxon>
    </lineage>
</organism>
<dbReference type="InterPro" id="IPR048469">
    <property type="entry name" value="YchJ-like_M"/>
</dbReference>
<dbReference type="InterPro" id="IPR032710">
    <property type="entry name" value="NTF2-like_dom_sf"/>
</dbReference>